<dbReference type="AlphaFoldDB" id="A0A6C8F253"/>
<reference evidence="1 2" key="1">
    <citation type="journal article" date="2011" name="J. Bacteriol.">
        <title>Comparative genomics of 28 Salmonella enterica isolates: evidence for CRISPR-mediated adaptive sublineage evolution.</title>
        <authorList>
            <person name="Fricke W.F."/>
            <person name="Mammel M.K."/>
            <person name="McDermott P.F."/>
            <person name="Tartera C."/>
            <person name="White D.G."/>
            <person name="Leclerc J.E."/>
            <person name="Ravel J."/>
            <person name="Cebula T.A."/>
        </authorList>
    </citation>
    <scope>NUCLEOTIDE SEQUENCE [LARGE SCALE GENOMIC DNA]</scope>
    <source>
        <strain evidence="1 2">SL491</strain>
    </source>
</reference>
<proteinExistence type="predicted"/>
<dbReference type="Proteomes" id="UP000003614">
    <property type="component" value="Unassembled WGS sequence"/>
</dbReference>
<evidence type="ECO:0000313" key="2">
    <source>
        <dbReference type="Proteomes" id="UP000003614"/>
    </source>
</evidence>
<organism evidence="1 2">
    <name type="scientific">Salmonella virchow (strain SL491)</name>
    <dbReference type="NCBI Taxonomy" id="465517"/>
    <lineage>
        <taxon>Bacteria</taxon>
        <taxon>Pseudomonadati</taxon>
        <taxon>Pseudomonadota</taxon>
        <taxon>Gammaproteobacteria</taxon>
        <taxon>Enterobacterales</taxon>
        <taxon>Enterobacteriaceae</taxon>
        <taxon>Salmonella</taxon>
    </lineage>
</organism>
<evidence type="ECO:0000313" key="1">
    <source>
        <dbReference type="EMBL" id="EDZ02335.1"/>
    </source>
</evidence>
<sequence length="53" mass="6168">MICGRFYPRHFLLQNKATSHQKKYLFCGMAKTPNCSYVQNISQGAYGCRHKKL</sequence>
<accession>A0A6C8F253</accession>
<dbReference type="EMBL" id="ABFH02000001">
    <property type="protein sequence ID" value="EDZ02335.1"/>
    <property type="molecule type" value="Genomic_DNA"/>
</dbReference>
<name>A0A6C8F253_SALV4</name>
<gene>
    <name evidence="1" type="ORF">SeV_B1301</name>
</gene>
<comment type="caution">
    <text evidence="1">The sequence shown here is derived from an EMBL/GenBank/DDBJ whole genome shotgun (WGS) entry which is preliminary data.</text>
</comment>
<protein>
    <submittedName>
        <fullName evidence="1">Uncharacterized protein</fullName>
    </submittedName>
</protein>